<dbReference type="PANTHER" id="PTHR37162">
    <property type="entry name" value="HAT FAMILY DIMERISATION DOMAINCONTAINING PROTEIN-RELATED"/>
    <property type="match status" value="1"/>
</dbReference>
<dbReference type="InterPro" id="IPR012337">
    <property type="entry name" value="RNaseH-like_sf"/>
</dbReference>
<sequence length="372" mass="42062">MAVRGGASYKKHYNADWEKESEFKVWLTRTEEKLVMKGHGEAFCKLCSTSIRAHRTDLLWHRKTAKHVQKESAVVDRRGRLQPTIVQVVGNQYHSDSVFHNVDAAAAGKTKLKENDLKLACYIACHSSIKSIDHLGELLRETGEGSKLADLRLHRTKCSKLILKILGPSMQQERLDDLGQGYYSVIVDESTDVSVKNYMAVIIRYYSFNKKEMVIDFVGLIQLNRATAEALYEAFTNFMKSRGFDLRRCIGLGTDGAPALCGCNHSMYTLLKQNECPNTSLVRCICHSLDKCTPYATPKAPPMLVKLAATRWLSWGNAVARVLQQFEVLRELFKAEAPSCHSAQIITQLYHPTHQLYLTFLKPVLLDINSHN</sequence>
<keyword evidence="2" id="KW-1185">Reference proteome</keyword>
<dbReference type="EMBL" id="JAHWGI010000985">
    <property type="protein sequence ID" value="KAK3919987.1"/>
    <property type="molecule type" value="Genomic_DNA"/>
</dbReference>
<accession>A0AAE1LJ60</accession>
<comment type="caution">
    <text evidence="1">The sequence shown here is derived from an EMBL/GenBank/DDBJ whole genome shotgun (WGS) entry which is preliminary data.</text>
</comment>
<reference evidence="1" key="1">
    <citation type="submission" date="2021-07" db="EMBL/GenBank/DDBJ databases">
        <authorList>
            <person name="Catto M.A."/>
            <person name="Jacobson A."/>
            <person name="Kennedy G."/>
            <person name="Labadie P."/>
            <person name="Hunt B.G."/>
            <person name="Srinivasan R."/>
        </authorList>
    </citation>
    <scope>NUCLEOTIDE SEQUENCE</scope>
    <source>
        <strain evidence="1">PL_HMW_Pooled</strain>
        <tissue evidence="1">Head</tissue>
    </source>
</reference>
<name>A0AAE1LJ60_9NEOP</name>
<reference evidence="1" key="2">
    <citation type="journal article" date="2023" name="BMC Genomics">
        <title>Pest status, molecular evolution, and epigenetic factors derived from the genome assembly of Frankliniella fusca, a thysanopteran phytovirus vector.</title>
        <authorList>
            <person name="Catto M.A."/>
            <person name="Labadie P.E."/>
            <person name="Jacobson A.L."/>
            <person name="Kennedy G.G."/>
            <person name="Srinivasan R."/>
            <person name="Hunt B.G."/>
        </authorList>
    </citation>
    <scope>NUCLEOTIDE SEQUENCE</scope>
    <source>
        <strain evidence="1">PL_HMW_Pooled</strain>
    </source>
</reference>
<gene>
    <name evidence="1" type="ORF">KUF71_009274</name>
</gene>
<dbReference type="AlphaFoldDB" id="A0AAE1LJ60"/>
<organism evidence="1 2">
    <name type="scientific">Frankliniella fusca</name>
    <dbReference type="NCBI Taxonomy" id="407009"/>
    <lineage>
        <taxon>Eukaryota</taxon>
        <taxon>Metazoa</taxon>
        <taxon>Ecdysozoa</taxon>
        <taxon>Arthropoda</taxon>
        <taxon>Hexapoda</taxon>
        <taxon>Insecta</taxon>
        <taxon>Pterygota</taxon>
        <taxon>Neoptera</taxon>
        <taxon>Paraneoptera</taxon>
        <taxon>Thysanoptera</taxon>
        <taxon>Terebrantia</taxon>
        <taxon>Thripoidea</taxon>
        <taxon>Thripidae</taxon>
        <taxon>Frankliniella</taxon>
    </lineage>
</organism>
<dbReference type="SUPFAM" id="SSF53098">
    <property type="entry name" value="Ribonuclease H-like"/>
    <property type="match status" value="1"/>
</dbReference>
<dbReference type="Proteomes" id="UP001219518">
    <property type="component" value="Unassembled WGS sequence"/>
</dbReference>
<evidence type="ECO:0000313" key="2">
    <source>
        <dbReference type="Proteomes" id="UP001219518"/>
    </source>
</evidence>
<protein>
    <submittedName>
        <fullName evidence="1">Zinc finger protein 862</fullName>
    </submittedName>
</protein>
<evidence type="ECO:0000313" key="1">
    <source>
        <dbReference type="EMBL" id="KAK3919987.1"/>
    </source>
</evidence>
<proteinExistence type="predicted"/>
<dbReference type="PANTHER" id="PTHR37162:SF1">
    <property type="entry name" value="BED-TYPE DOMAIN-CONTAINING PROTEIN"/>
    <property type="match status" value="1"/>
</dbReference>